<dbReference type="Pfam" id="PF08450">
    <property type="entry name" value="SGL"/>
    <property type="match status" value="1"/>
</dbReference>
<proteinExistence type="predicted"/>
<feature type="repeat" description="NHL" evidence="2">
    <location>
        <begin position="273"/>
        <end position="312"/>
    </location>
</feature>
<feature type="repeat" description="NHL" evidence="2">
    <location>
        <begin position="410"/>
        <end position="453"/>
    </location>
</feature>
<feature type="repeat" description="NHL" evidence="2">
    <location>
        <begin position="540"/>
        <end position="583"/>
    </location>
</feature>
<evidence type="ECO:0000256" key="2">
    <source>
        <dbReference type="PROSITE-ProRule" id="PRU00504"/>
    </source>
</evidence>
<dbReference type="InterPro" id="IPR001258">
    <property type="entry name" value="NHL_repeat"/>
</dbReference>
<accession>A0A660L1P1</accession>
<evidence type="ECO:0000313" key="5">
    <source>
        <dbReference type="EMBL" id="RKQ87338.1"/>
    </source>
</evidence>
<feature type="repeat" description="NHL" evidence="2">
    <location>
        <begin position="495"/>
        <end position="536"/>
    </location>
</feature>
<dbReference type="EMBL" id="RBIL01000002">
    <property type="protein sequence ID" value="RKQ87338.1"/>
    <property type="molecule type" value="Genomic_DNA"/>
</dbReference>
<dbReference type="Proteomes" id="UP000278962">
    <property type="component" value="Unassembled WGS sequence"/>
</dbReference>
<dbReference type="OrthoDB" id="5240929at2"/>
<dbReference type="GO" id="GO:0003677">
    <property type="term" value="F:DNA binding"/>
    <property type="evidence" value="ECO:0007669"/>
    <property type="project" value="UniProtKB-KW"/>
</dbReference>
<dbReference type="AlphaFoldDB" id="A0A660L1P1"/>
<dbReference type="InterPro" id="IPR013658">
    <property type="entry name" value="SGL"/>
</dbReference>
<dbReference type="GO" id="GO:0008270">
    <property type="term" value="F:zinc ion binding"/>
    <property type="evidence" value="ECO:0007669"/>
    <property type="project" value="UniProtKB-KW"/>
</dbReference>
<protein>
    <submittedName>
        <fullName evidence="5">DNA-binding beta-propeller fold protein YncE</fullName>
    </submittedName>
</protein>
<dbReference type="Gene3D" id="2.120.10.30">
    <property type="entry name" value="TolB, C-terminal domain"/>
    <property type="match status" value="4"/>
</dbReference>
<gene>
    <name evidence="5" type="ORF">C8N24_5359</name>
</gene>
<dbReference type="PROSITE" id="PS51257">
    <property type="entry name" value="PROKAR_LIPOPROTEIN"/>
    <property type="match status" value="1"/>
</dbReference>
<reference evidence="5 6" key="1">
    <citation type="submission" date="2018-10" db="EMBL/GenBank/DDBJ databases">
        <title>Genomic Encyclopedia of Archaeal and Bacterial Type Strains, Phase II (KMG-II): from individual species to whole genera.</title>
        <authorList>
            <person name="Goeker M."/>
        </authorList>
    </citation>
    <scope>NUCLEOTIDE SEQUENCE [LARGE SCALE GENOMIC DNA]</scope>
    <source>
        <strain evidence="5 6">DSM 14954</strain>
    </source>
</reference>
<dbReference type="RefSeq" id="WP_121255798.1">
    <property type="nucleotide sequence ID" value="NZ_RBIL01000002.1"/>
</dbReference>
<dbReference type="SUPFAM" id="SSF63829">
    <property type="entry name" value="Calcium-dependent phosphotriesterase"/>
    <property type="match status" value="3"/>
</dbReference>
<name>A0A660L1P1_9ACTN</name>
<feature type="repeat" description="NHL" evidence="2">
    <location>
        <begin position="41"/>
        <end position="76"/>
    </location>
</feature>
<dbReference type="PANTHER" id="PTHR24104">
    <property type="entry name" value="E3 UBIQUITIN-PROTEIN LIGASE NHLRC1-RELATED"/>
    <property type="match status" value="1"/>
</dbReference>
<dbReference type="Pfam" id="PF01436">
    <property type="entry name" value="NHL"/>
    <property type="match status" value="1"/>
</dbReference>
<keyword evidence="3" id="KW-0732">Signal</keyword>
<evidence type="ECO:0000313" key="6">
    <source>
        <dbReference type="Proteomes" id="UP000278962"/>
    </source>
</evidence>
<dbReference type="CDD" id="cd05819">
    <property type="entry name" value="NHL"/>
    <property type="match status" value="2"/>
</dbReference>
<feature type="signal peptide" evidence="3">
    <location>
        <begin position="1"/>
        <end position="21"/>
    </location>
</feature>
<dbReference type="PANTHER" id="PTHR24104:SF25">
    <property type="entry name" value="PROTEIN LIN-41"/>
    <property type="match status" value="1"/>
</dbReference>
<keyword evidence="5" id="KW-0238">DNA-binding</keyword>
<feature type="repeat" description="NHL" evidence="2">
    <location>
        <begin position="220"/>
        <end position="263"/>
    </location>
</feature>
<comment type="caution">
    <text evidence="5">The sequence shown here is derived from an EMBL/GenBank/DDBJ whole genome shotgun (WGS) entry which is preliminary data.</text>
</comment>
<feature type="domain" description="SMP-30/Gluconolactonase/LRE-like region" evidence="4">
    <location>
        <begin position="444"/>
        <end position="542"/>
    </location>
</feature>
<feature type="repeat" description="NHL" evidence="2">
    <location>
        <begin position="319"/>
        <end position="359"/>
    </location>
</feature>
<dbReference type="InterPro" id="IPR050952">
    <property type="entry name" value="TRIM-NHL_E3_ligases"/>
</dbReference>
<evidence type="ECO:0000256" key="1">
    <source>
        <dbReference type="ARBA" id="ARBA00022737"/>
    </source>
</evidence>
<organism evidence="5 6">
    <name type="scientific">Solirubrobacter pauli</name>
    <dbReference type="NCBI Taxonomy" id="166793"/>
    <lineage>
        <taxon>Bacteria</taxon>
        <taxon>Bacillati</taxon>
        <taxon>Actinomycetota</taxon>
        <taxon>Thermoleophilia</taxon>
        <taxon>Solirubrobacterales</taxon>
        <taxon>Solirubrobacteraceae</taxon>
        <taxon>Solirubrobacter</taxon>
    </lineage>
</organism>
<feature type="chain" id="PRO_5025035116" evidence="3">
    <location>
        <begin position="22"/>
        <end position="722"/>
    </location>
</feature>
<keyword evidence="1" id="KW-0677">Repeat</keyword>
<dbReference type="InterPro" id="IPR011042">
    <property type="entry name" value="6-blade_b-propeller_TolB-like"/>
</dbReference>
<evidence type="ECO:0000256" key="3">
    <source>
        <dbReference type="SAM" id="SignalP"/>
    </source>
</evidence>
<dbReference type="PROSITE" id="PS51125">
    <property type="entry name" value="NHL"/>
    <property type="match status" value="7"/>
</dbReference>
<evidence type="ECO:0000259" key="4">
    <source>
        <dbReference type="Pfam" id="PF08450"/>
    </source>
</evidence>
<keyword evidence="6" id="KW-1185">Reference proteome</keyword>
<sequence length="722" mass="74283">MPRLVIVILAALLALPATATAAACPGADACPYSAGSVIGNRTGGVLRFPQASAVGPDGSVYVADQYSHAIQVFGPDGKFVREIGGPDELSSAGAVVVGPDNSVYVADGNDRIIRFAADGTVLSEWGGTGSAVQFKFGSGGGNDSGAGGGLAIADGFLFVADTRNDRIVRLGLDGTGATVIVPKGTVKRPQGLAARGGRVVVADDNGHRMVVFDYNGALLTTFGSGPGPNPGQLSYPYDVGIDPLGRVFVADNINHRVVRYGPAPNYTYRGRWGSYGSKLGQLQYPRGLSVDANGNTYVADPGGNRIDVFDVGGAPKGWFGASGRVTGQFIRPLGVAADASGARAVADSVNGRVQLLGGDGAVLAAFGAPAPGPTLLPDPVSVAFDASGMLYVLDQQRSRVLVFDRGGKIIRTIGSRGTKAGQLLAPSAVAVSPQGIVYVADTGNGRIVRYRTSGSHVGSIGRFRSVRGVAVSPDGSRVYATDAGTNRVSVMTANGGDLDELGVRQLRSPAELTLDGAGNVWVADRGNDRVVTFSPDGQILHAFGTRGTGPGQFMEPTGISVACNGLVTVAEADNNRVQQFQFPATGACGSLPAITPPPNPILATQPDPVPPDVYLAPTRTSGILGVRQLPLRVRCDVRCRLTAVVTLTPRGRSKPAVKLSLTPQTLPAGNTVTVRPRLSVAGVRTLARALKGKRALTANVQVTATTTDTPPAVVTKKIQVTG</sequence>